<evidence type="ECO:0000313" key="2">
    <source>
        <dbReference type="Proteomes" id="UP001341840"/>
    </source>
</evidence>
<reference evidence="1 2" key="1">
    <citation type="journal article" date="2023" name="Plants (Basel)">
        <title>Bridging the Gap: Combining Genomics and Transcriptomics Approaches to Understand Stylosanthes scabra, an Orphan Legume from the Brazilian Caatinga.</title>
        <authorList>
            <person name="Ferreira-Neto J.R.C."/>
            <person name="da Silva M.D."/>
            <person name="Binneck E."/>
            <person name="de Melo N.F."/>
            <person name="da Silva R.H."/>
            <person name="de Melo A.L.T.M."/>
            <person name="Pandolfi V."/>
            <person name="Bustamante F.O."/>
            <person name="Brasileiro-Vidal A.C."/>
            <person name="Benko-Iseppon A.M."/>
        </authorList>
    </citation>
    <scope>NUCLEOTIDE SEQUENCE [LARGE SCALE GENOMIC DNA]</scope>
    <source>
        <tissue evidence="1">Leaves</tissue>
    </source>
</reference>
<dbReference type="Proteomes" id="UP001341840">
    <property type="component" value="Unassembled WGS sequence"/>
</dbReference>
<keyword evidence="2" id="KW-1185">Reference proteome</keyword>
<evidence type="ECO:0000313" key="1">
    <source>
        <dbReference type="EMBL" id="MED6199904.1"/>
    </source>
</evidence>
<organism evidence="1 2">
    <name type="scientific">Stylosanthes scabra</name>
    <dbReference type="NCBI Taxonomy" id="79078"/>
    <lineage>
        <taxon>Eukaryota</taxon>
        <taxon>Viridiplantae</taxon>
        <taxon>Streptophyta</taxon>
        <taxon>Embryophyta</taxon>
        <taxon>Tracheophyta</taxon>
        <taxon>Spermatophyta</taxon>
        <taxon>Magnoliopsida</taxon>
        <taxon>eudicotyledons</taxon>
        <taxon>Gunneridae</taxon>
        <taxon>Pentapetalae</taxon>
        <taxon>rosids</taxon>
        <taxon>fabids</taxon>
        <taxon>Fabales</taxon>
        <taxon>Fabaceae</taxon>
        <taxon>Papilionoideae</taxon>
        <taxon>50 kb inversion clade</taxon>
        <taxon>dalbergioids sensu lato</taxon>
        <taxon>Dalbergieae</taxon>
        <taxon>Pterocarpus clade</taxon>
        <taxon>Stylosanthes</taxon>
    </lineage>
</organism>
<gene>
    <name evidence="1" type="ORF">PIB30_080151</name>
</gene>
<accession>A0ABU6XRT1</accession>
<protein>
    <recommendedName>
        <fullName evidence="3">Ubiquitin-like protease family profile domain-containing protein</fullName>
    </recommendedName>
</protein>
<name>A0ABU6XRT1_9FABA</name>
<evidence type="ECO:0008006" key="3">
    <source>
        <dbReference type="Google" id="ProtNLM"/>
    </source>
</evidence>
<comment type="caution">
    <text evidence="1">The sequence shown here is derived from an EMBL/GenBank/DDBJ whole genome shotgun (WGS) entry which is preliminary data.</text>
</comment>
<dbReference type="Gene3D" id="3.40.395.10">
    <property type="entry name" value="Adenoviral Proteinase, Chain A"/>
    <property type="match status" value="1"/>
</dbReference>
<sequence length="193" mass="22582">MALETCIDMQMVSLVCHTLNKEELQRFQRDVYCVPPEILIRMFQTYGTNYLDKKTKMPYLVSQLKDQHYMEFLDKEKLRKHSTSNSTDCGVYMMKWMELIEVAALSAAHTFKLPYSIEEWSKDQLDQFRKHIVAKLIMSKENTLNVEAIKQARNMTLEAITEAREKMGRKPKPSAALKSLFVQVSTAELEKKY</sequence>
<proteinExistence type="predicted"/>
<dbReference type="EMBL" id="JASCZI010212607">
    <property type="protein sequence ID" value="MED6199904.1"/>
    <property type="molecule type" value="Genomic_DNA"/>
</dbReference>